<accession>A0A061AR05</accession>
<proteinExistence type="inferred from homology"/>
<dbReference type="GO" id="GO:0006574">
    <property type="term" value="P:L-valine catabolic process"/>
    <property type="evidence" value="ECO:0007669"/>
    <property type="project" value="TreeGrafter"/>
</dbReference>
<dbReference type="InterPro" id="IPR016160">
    <property type="entry name" value="Ald_DH_CS_CYS"/>
</dbReference>
<name>A0A061AR05_CYBFA</name>
<dbReference type="SUPFAM" id="SSF53720">
    <property type="entry name" value="ALDH-like"/>
    <property type="match status" value="1"/>
</dbReference>
<evidence type="ECO:0000256" key="2">
    <source>
        <dbReference type="ARBA" id="ARBA00013048"/>
    </source>
</evidence>
<gene>
    <name evidence="6" type="ORF">CYFA0S_03e04984g</name>
</gene>
<keyword evidence="4" id="KW-0520">NAD</keyword>
<sequence length="554" mass="59883">MHVLFSNYSINVRSQVSGKAFNFVRALLHTPATMSDTIKLSTTTESFPKTHAAKGTEPYLTPLFIKNEFIKSKATEWYDIHDPATNQVISKCPQATDAELDSAIELAHETFKTWKNVSIMRRQQYIFKLVELLKKNHDRIASVIVAEQGKTFEDAKGDVLRGLQVAEYATAITTELQGTQLEVATDMDTLMIREPLGVIAAICPFNFPAMIPLWTIPLVIATGNTAVIKPSERDPGACSIFGELVKEAGVPAGVINFVQGKAPTVNKLLTHPLVQAVQFVGSSKTGNYIYKTGTEHNKRVQSNEAAKNHVVVVPDANKAQFINAAAGAFAGAAGQRCMAASVLVTVGETKKWIPDLVEAAKKLKIGSGYDSKSDLGPMISKDALKRAEDIITKGVESGAKLALDGRGVKVDGFPEGYFLGPTILTDVKTDNICYTEEIFAPVLSVISVDTFDEAIKVVNDNPYGNGVALFTTSGILAKKFIKNIEPGQVGINVPIPVPLPMFSFTGNKGSFQGDLNFYGKMGLTFLTKAKTITSLWKTSLAEEAGPSTSMPTQN</sequence>
<reference evidence="6" key="1">
    <citation type="journal article" date="2014" name="Genome Announc.">
        <title>Genome sequence of the yeast Cyberlindnera fabianii (Hansenula fabianii).</title>
        <authorList>
            <person name="Freel K.C."/>
            <person name="Sarilar V."/>
            <person name="Neuveglise C."/>
            <person name="Devillers H."/>
            <person name="Friedrich A."/>
            <person name="Schacherer J."/>
        </authorList>
    </citation>
    <scope>NUCLEOTIDE SEQUENCE</scope>
    <source>
        <strain evidence="6">YJS4271</strain>
    </source>
</reference>
<dbReference type="InterPro" id="IPR016162">
    <property type="entry name" value="Ald_DH_N"/>
</dbReference>
<feature type="domain" description="Aldehyde dehydrogenase" evidence="5">
    <location>
        <begin position="70"/>
        <end position="532"/>
    </location>
</feature>
<dbReference type="Gene3D" id="3.40.605.10">
    <property type="entry name" value="Aldehyde Dehydrogenase, Chain A, domain 1"/>
    <property type="match status" value="1"/>
</dbReference>
<dbReference type="Gene3D" id="3.40.309.10">
    <property type="entry name" value="Aldehyde Dehydrogenase, Chain A, domain 2"/>
    <property type="match status" value="1"/>
</dbReference>
<dbReference type="InterPro" id="IPR015590">
    <property type="entry name" value="Aldehyde_DH_dom"/>
</dbReference>
<dbReference type="PANTHER" id="PTHR43866">
    <property type="entry name" value="MALONATE-SEMIALDEHYDE DEHYDROGENASE"/>
    <property type="match status" value="1"/>
</dbReference>
<keyword evidence="3" id="KW-0560">Oxidoreductase</keyword>
<dbReference type="InterPro" id="IPR016161">
    <property type="entry name" value="Ald_DH/histidinol_DH"/>
</dbReference>
<dbReference type="GO" id="GO:0006210">
    <property type="term" value="P:thymine catabolic process"/>
    <property type="evidence" value="ECO:0007669"/>
    <property type="project" value="TreeGrafter"/>
</dbReference>
<evidence type="ECO:0000256" key="1">
    <source>
        <dbReference type="ARBA" id="ARBA00009986"/>
    </source>
</evidence>
<organism evidence="6">
    <name type="scientific">Cyberlindnera fabianii</name>
    <name type="common">Yeast</name>
    <name type="synonym">Hansenula fabianii</name>
    <dbReference type="NCBI Taxonomy" id="36022"/>
    <lineage>
        <taxon>Eukaryota</taxon>
        <taxon>Fungi</taxon>
        <taxon>Dikarya</taxon>
        <taxon>Ascomycota</taxon>
        <taxon>Saccharomycotina</taxon>
        <taxon>Saccharomycetes</taxon>
        <taxon>Phaffomycetales</taxon>
        <taxon>Phaffomycetaceae</taxon>
        <taxon>Cyberlindnera</taxon>
    </lineage>
</organism>
<dbReference type="VEuPathDB" id="FungiDB:BON22_5092"/>
<dbReference type="NCBIfam" id="TIGR01722">
    <property type="entry name" value="MMSDH"/>
    <property type="match status" value="1"/>
</dbReference>
<dbReference type="GO" id="GO:0005739">
    <property type="term" value="C:mitochondrion"/>
    <property type="evidence" value="ECO:0007669"/>
    <property type="project" value="TreeGrafter"/>
</dbReference>
<dbReference type="InterPro" id="IPR010061">
    <property type="entry name" value="MeMal-semiAld_DH"/>
</dbReference>
<dbReference type="InterPro" id="IPR016163">
    <property type="entry name" value="Ald_DH_C"/>
</dbReference>
<dbReference type="PhylomeDB" id="A0A061AR05"/>
<evidence type="ECO:0000256" key="4">
    <source>
        <dbReference type="ARBA" id="ARBA00023027"/>
    </source>
</evidence>
<dbReference type="PANTHER" id="PTHR43866:SF3">
    <property type="entry name" value="METHYLMALONATE-SEMIALDEHYDE DEHYDROGENASE [ACYLATING], MITOCHONDRIAL"/>
    <property type="match status" value="1"/>
</dbReference>
<dbReference type="FunFam" id="3.40.605.10:FF:000003">
    <property type="entry name" value="Methylmalonate-semialdehyde dehydrogenase [acylating]"/>
    <property type="match status" value="1"/>
</dbReference>
<dbReference type="FunFam" id="3.40.309.10:FF:000002">
    <property type="entry name" value="Methylmalonate-semialdehyde dehydrogenase (Acylating)"/>
    <property type="match status" value="1"/>
</dbReference>
<dbReference type="CDD" id="cd07085">
    <property type="entry name" value="ALDH_F6_MMSDH"/>
    <property type="match status" value="1"/>
</dbReference>
<dbReference type="AlphaFoldDB" id="A0A061AR05"/>
<comment type="similarity">
    <text evidence="1">Belongs to the aldehyde dehydrogenase family.</text>
</comment>
<dbReference type="PROSITE" id="PS00070">
    <property type="entry name" value="ALDEHYDE_DEHYDR_CYS"/>
    <property type="match status" value="1"/>
</dbReference>
<dbReference type="Pfam" id="PF00171">
    <property type="entry name" value="Aldedh"/>
    <property type="match status" value="1"/>
</dbReference>
<dbReference type="OrthoDB" id="310895at2759"/>
<dbReference type="GO" id="GO:0004491">
    <property type="term" value="F:methylmalonate-semialdehyde dehydrogenase (acylating, NAD) activity"/>
    <property type="evidence" value="ECO:0007669"/>
    <property type="project" value="UniProtKB-EC"/>
</dbReference>
<evidence type="ECO:0000259" key="5">
    <source>
        <dbReference type="Pfam" id="PF00171"/>
    </source>
</evidence>
<dbReference type="EC" id="1.2.1.27" evidence="2"/>
<dbReference type="EMBL" id="LK052888">
    <property type="protein sequence ID" value="CDR39582.1"/>
    <property type="molecule type" value="Genomic_DNA"/>
</dbReference>
<protein>
    <recommendedName>
        <fullName evidence="2">methylmalonate-semialdehyde dehydrogenase (CoA acylating)</fullName>
        <ecNumber evidence="2">1.2.1.27</ecNumber>
    </recommendedName>
</protein>
<evidence type="ECO:0000256" key="3">
    <source>
        <dbReference type="ARBA" id="ARBA00023002"/>
    </source>
</evidence>
<evidence type="ECO:0000313" key="6">
    <source>
        <dbReference type="EMBL" id="CDR39582.1"/>
    </source>
</evidence>